<protein>
    <submittedName>
        <fullName evidence="2">Uncharacterized protein</fullName>
    </submittedName>
</protein>
<proteinExistence type="predicted"/>
<organism evidence="2">
    <name type="scientific">Desulfobacca acetoxidans</name>
    <dbReference type="NCBI Taxonomy" id="60893"/>
    <lineage>
        <taxon>Bacteria</taxon>
        <taxon>Pseudomonadati</taxon>
        <taxon>Thermodesulfobacteriota</taxon>
        <taxon>Desulfobaccia</taxon>
        <taxon>Desulfobaccales</taxon>
        <taxon>Desulfobaccaceae</taxon>
        <taxon>Desulfobacca</taxon>
    </lineage>
</organism>
<evidence type="ECO:0000256" key="1">
    <source>
        <dbReference type="SAM" id="MobiDB-lite"/>
    </source>
</evidence>
<feature type="region of interest" description="Disordered" evidence="1">
    <location>
        <begin position="54"/>
        <end position="80"/>
    </location>
</feature>
<accession>A0A7V6A628</accession>
<evidence type="ECO:0000313" key="2">
    <source>
        <dbReference type="EMBL" id="HHS30867.1"/>
    </source>
</evidence>
<name>A0A7V6A628_9BACT</name>
<comment type="caution">
    <text evidence="2">The sequence shown here is derived from an EMBL/GenBank/DDBJ whole genome shotgun (WGS) entry which is preliminary data.</text>
</comment>
<sequence>MHSVQNESAIKQYFQMKLAVVEVKNGESQEEAWRRYLADNPEYAGAHVKIFHYPEPSPLKKKNGDLRSEFPLTNSTNKLA</sequence>
<feature type="compositionally biased region" description="Polar residues" evidence="1">
    <location>
        <begin position="71"/>
        <end position="80"/>
    </location>
</feature>
<gene>
    <name evidence="2" type="ORF">ENV52_14340</name>
</gene>
<dbReference type="EMBL" id="DTGR01000220">
    <property type="protein sequence ID" value="HHS30867.1"/>
    <property type="molecule type" value="Genomic_DNA"/>
</dbReference>
<dbReference type="AlphaFoldDB" id="A0A7V6A628"/>
<reference evidence="2" key="1">
    <citation type="journal article" date="2020" name="mSystems">
        <title>Genome- and Community-Level Interaction Insights into Carbon Utilization and Element Cycling Functions of Hydrothermarchaeota in Hydrothermal Sediment.</title>
        <authorList>
            <person name="Zhou Z."/>
            <person name="Liu Y."/>
            <person name="Xu W."/>
            <person name="Pan J."/>
            <person name="Luo Z.H."/>
            <person name="Li M."/>
        </authorList>
    </citation>
    <scope>NUCLEOTIDE SEQUENCE [LARGE SCALE GENOMIC DNA]</scope>
    <source>
        <strain evidence="2">SpSt-767</strain>
    </source>
</reference>